<dbReference type="Pfam" id="PF01569">
    <property type="entry name" value="PAP2"/>
    <property type="match status" value="1"/>
</dbReference>
<dbReference type="GO" id="GO:0005886">
    <property type="term" value="C:plasma membrane"/>
    <property type="evidence" value="ECO:0007669"/>
    <property type="project" value="UniProtKB-SubCell"/>
</dbReference>
<evidence type="ECO:0000313" key="9">
    <source>
        <dbReference type="Proteomes" id="UP001220610"/>
    </source>
</evidence>
<accession>A0AAJ5WTF8</accession>
<name>A0AAJ5WTF8_9BACT</name>
<dbReference type="Proteomes" id="UP001220610">
    <property type="component" value="Chromosome"/>
</dbReference>
<dbReference type="PANTHER" id="PTHR14969">
    <property type="entry name" value="SPHINGOSINE-1-PHOSPHATE PHOSPHOHYDROLASE"/>
    <property type="match status" value="1"/>
</dbReference>
<evidence type="ECO:0000256" key="3">
    <source>
        <dbReference type="ARBA" id="ARBA00022692"/>
    </source>
</evidence>
<dbReference type="EMBL" id="CP119311">
    <property type="protein sequence ID" value="WEK36342.1"/>
    <property type="molecule type" value="Genomic_DNA"/>
</dbReference>
<dbReference type="SUPFAM" id="SSF48317">
    <property type="entry name" value="Acid phosphatase/Vanadium-dependent haloperoxidase"/>
    <property type="match status" value="1"/>
</dbReference>
<keyword evidence="3" id="KW-0812">Transmembrane</keyword>
<evidence type="ECO:0000256" key="2">
    <source>
        <dbReference type="ARBA" id="ARBA00022475"/>
    </source>
</evidence>
<protein>
    <submittedName>
        <fullName evidence="8">Phosphatase PAP2 family protein</fullName>
    </submittedName>
</protein>
<reference evidence="8" key="1">
    <citation type="submission" date="2023-03" db="EMBL/GenBank/DDBJ databases">
        <title>Andean soil-derived lignocellulolytic bacterial consortium as a source of novel taxa and putative plastic-active enzymes.</title>
        <authorList>
            <person name="Diaz-Garcia L."/>
            <person name="Chuvochina M."/>
            <person name="Feuerriegel G."/>
            <person name="Bunk B."/>
            <person name="Sproer C."/>
            <person name="Streit W.R."/>
            <person name="Rodriguez L.M."/>
            <person name="Overmann J."/>
            <person name="Jimenez D.J."/>
        </authorList>
    </citation>
    <scope>NUCLEOTIDE SEQUENCE</scope>
    <source>
        <strain evidence="8">MAG 7</strain>
    </source>
</reference>
<dbReference type="InterPro" id="IPR000326">
    <property type="entry name" value="PAP2/HPO"/>
</dbReference>
<gene>
    <name evidence="8" type="ORF">P0Y53_02415</name>
</gene>
<dbReference type="InterPro" id="IPR036938">
    <property type="entry name" value="PAP2/HPO_sf"/>
</dbReference>
<dbReference type="PANTHER" id="PTHR14969:SF62">
    <property type="entry name" value="DECAPRENYLPHOSPHORYL-5-PHOSPHORIBOSE PHOSPHATASE RV3807C-RELATED"/>
    <property type="match status" value="1"/>
</dbReference>
<evidence type="ECO:0000259" key="7">
    <source>
        <dbReference type="SMART" id="SM00014"/>
    </source>
</evidence>
<proteinExistence type="predicted"/>
<keyword evidence="2" id="KW-1003">Cell membrane</keyword>
<sequence length="206" mass="22629">MNLFTCSIVTVPMRKMIFGLLLSAISVTGFARQGGIQRFDDRMLEQLQETRTPAQSAFFKTISDANNYVNVGIPAGLFVTGLIRGDKDMQQNALYVASSAVTTELFNMLVKKLVKRPRPFVTNLRLQPMAHPSSYSFPSGHTSSAFSTATSLSHAYPKWYVIAPSMLWAASVGYSRMYLGVHYPTDVGVGMLQGAGTAFAMGWIRP</sequence>
<dbReference type="AlphaFoldDB" id="A0AAJ5WTF8"/>
<dbReference type="Gene3D" id="1.20.144.10">
    <property type="entry name" value="Phosphatidic acid phosphatase type 2/haloperoxidase"/>
    <property type="match status" value="1"/>
</dbReference>
<dbReference type="GO" id="GO:0016787">
    <property type="term" value="F:hydrolase activity"/>
    <property type="evidence" value="ECO:0007669"/>
    <property type="project" value="UniProtKB-KW"/>
</dbReference>
<evidence type="ECO:0000256" key="4">
    <source>
        <dbReference type="ARBA" id="ARBA00022801"/>
    </source>
</evidence>
<dbReference type="SMART" id="SM00014">
    <property type="entry name" value="acidPPc"/>
    <property type="match status" value="1"/>
</dbReference>
<comment type="subcellular location">
    <subcellularLocation>
        <location evidence="1">Cell membrane</location>
        <topology evidence="1">Multi-pass membrane protein</topology>
    </subcellularLocation>
</comment>
<keyword evidence="4" id="KW-0378">Hydrolase</keyword>
<organism evidence="8 9">
    <name type="scientific">Candidatus Pseudobacter hemicellulosilyticus</name>
    <dbReference type="NCBI Taxonomy" id="3121375"/>
    <lineage>
        <taxon>Bacteria</taxon>
        <taxon>Pseudomonadati</taxon>
        <taxon>Bacteroidota</taxon>
        <taxon>Chitinophagia</taxon>
        <taxon>Chitinophagales</taxon>
        <taxon>Chitinophagaceae</taxon>
        <taxon>Pseudobacter</taxon>
    </lineage>
</organism>
<evidence type="ECO:0000256" key="1">
    <source>
        <dbReference type="ARBA" id="ARBA00004651"/>
    </source>
</evidence>
<keyword evidence="5" id="KW-1133">Transmembrane helix</keyword>
<evidence type="ECO:0000256" key="5">
    <source>
        <dbReference type="ARBA" id="ARBA00022989"/>
    </source>
</evidence>
<evidence type="ECO:0000313" key="8">
    <source>
        <dbReference type="EMBL" id="WEK36342.1"/>
    </source>
</evidence>
<dbReference type="CDD" id="cd03392">
    <property type="entry name" value="PAP2_like_2"/>
    <property type="match status" value="1"/>
</dbReference>
<keyword evidence="6" id="KW-0472">Membrane</keyword>
<evidence type="ECO:0000256" key="6">
    <source>
        <dbReference type="ARBA" id="ARBA00023136"/>
    </source>
</evidence>
<feature type="domain" description="Phosphatidic acid phosphatase type 2/haloperoxidase" evidence="7">
    <location>
        <begin position="93"/>
        <end position="202"/>
    </location>
</feature>